<keyword evidence="2" id="KW-1185">Reference proteome</keyword>
<name>A0A2P5IEQ8_DIAHE</name>
<dbReference type="AlphaFoldDB" id="A0A2P5IEQ8"/>
<dbReference type="Proteomes" id="UP000094444">
    <property type="component" value="Unassembled WGS sequence"/>
</dbReference>
<evidence type="ECO:0000313" key="1">
    <source>
        <dbReference type="EMBL" id="POS80995.1"/>
    </source>
</evidence>
<sequence length="254" mass="29238">MTPFDLLGLPQEICDDIYESAVFDLSPPEMFPIRRRKTTFDYRHMNTNILLTSRKIYWEVRNMIVRRGRLVMVSATHLRNKGFAGATVYVDMLTGFPGIRVIHPKYRNFCVMNHHIDAARTDLGPEPNEGGDNWEFILHQRDIKTFCHALMGKFPDDVESILGPKATHDLVLHCPPTYAQHEFMGVSEMHIEIQTQVLQQYRGILRGFEDLSIRGASTGWEDGLCQMPNCSCKGYAAPTLIRYFRAAWERKGED</sequence>
<gene>
    <name evidence="1" type="ORF">DHEL01_v200623</name>
</gene>
<proteinExistence type="predicted"/>
<reference evidence="1" key="1">
    <citation type="submission" date="2017-09" db="EMBL/GenBank/DDBJ databases">
        <title>Polyketide synthases of a Diaporthe helianthi virulent isolate.</title>
        <authorList>
            <person name="Baroncelli R."/>
        </authorList>
    </citation>
    <scope>NUCLEOTIDE SEQUENCE [LARGE SCALE GENOMIC DNA]</scope>
    <source>
        <strain evidence="1">7/96</strain>
    </source>
</reference>
<dbReference type="EMBL" id="MAVT02000024">
    <property type="protein sequence ID" value="POS80995.1"/>
    <property type="molecule type" value="Genomic_DNA"/>
</dbReference>
<protein>
    <submittedName>
        <fullName evidence="1">Uncharacterized protein</fullName>
    </submittedName>
</protein>
<accession>A0A2P5IEQ8</accession>
<evidence type="ECO:0000313" key="2">
    <source>
        <dbReference type="Proteomes" id="UP000094444"/>
    </source>
</evidence>
<organism evidence="1 2">
    <name type="scientific">Diaporthe helianthi</name>
    <dbReference type="NCBI Taxonomy" id="158607"/>
    <lineage>
        <taxon>Eukaryota</taxon>
        <taxon>Fungi</taxon>
        <taxon>Dikarya</taxon>
        <taxon>Ascomycota</taxon>
        <taxon>Pezizomycotina</taxon>
        <taxon>Sordariomycetes</taxon>
        <taxon>Sordariomycetidae</taxon>
        <taxon>Diaporthales</taxon>
        <taxon>Diaporthaceae</taxon>
        <taxon>Diaporthe</taxon>
    </lineage>
</organism>
<dbReference type="InParanoid" id="A0A2P5IEQ8"/>
<dbReference type="OrthoDB" id="5229512at2759"/>
<comment type="caution">
    <text evidence="1">The sequence shown here is derived from an EMBL/GenBank/DDBJ whole genome shotgun (WGS) entry which is preliminary data.</text>
</comment>